<evidence type="ECO:0000256" key="1">
    <source>
        <dbReference type="ARBA" id="ARBA00004651"/>
    </source>
</evidence>
<accession>A0A6I6JWZ2</accession>
<name>A0A6I6JWZ2_9BACT</name>
<evidence type="ECO:0000313" key="9">
    <source>
        <dbReference type="EMBL" id="QGY44667.1"/>
    </source>
</evidence>
<dbReference type="RefSeq" id="WP_158867195.1">
    <property type="nucleotide sequence ID" value="NZ_CP046401.1"/>
</dbReference>
<keyword evidence="3 6" id="KW-0812">Transmembrane</keyword>
<feature type="transmembrane region" description="Helical" evidence="6">
    <location>
        <begin position="754"/>
        <end position="778"/>
    </location>
</feature>
<dbReference type="Pfam" id="PF12704">
    <property type="entry name" value="MacB_PCD"/>
    <property type="match status" value="2"/>
</dbReference>
<feature type="domain" description="ABC3 transporter permease C-terminal" evidence="7">
    <location>
        <begin position="674"/>
        <end position="777"/>
    </location>
</feature>
<dbReference type="Proteomes" id="UP000428260">
    <property type="component" value="Chromosome"/>
</dbReference>
<evidence type="ECO:0000259" key="8">
    <source>
        <dbReference type="Pfam" id="PF12704"/>
    </source>
</evidence>
<dbReference type="PANTHER" id="PTHR30572">
    <property type="entry name" value="MEMBRANE COMPONENT OF TRANSPORTER-RELATED"/>
    <property type="match status" value="1"/>
</dbReference>
<feature type="transmembrane region" description="Helical" evidence="6">
    <location>
        <begin position="21"/>
        <end position="43"/>
    </location>
</feature>
<dbReference type="InterPro" id="IPR003838">
    <property type="entry name" value="ABC3_permease_C"/>
</dbReference>
<feature type="transmembrane region" description="Helical" evidence="6">
    <location>
        <begin position="333"/>
        <end position="356"/>
    </location>
</feature>
<evidence type="ECO:0000259" key="7">
    <source>
        <dbReference type="Pfam" id="PF02687"/>
    </source>
</evidence>
<organism evidence="9 10">
    <name type="scientific">Maribellus comscasis</name>
    <dbReference type="NCBI Taxonomy" id="2681766"/>
    <lineage>
        <taxon>Bacteria</taxon>
        <taxon>Pseudomonadati</taxon>
        <taxon>Bacteroidota</taxon>
        <taxon>Bacteroidia</taxon>
        <taxon>Marinilabiliales</taxon>
        <taxon>Prolixibacteraceae</taxon>
        <taxon>Maribellus</taxon>
    </lineage>
</organism>
<evidence type="ECO:0000256" key="6">
    <source>
        <dbReference type="SAM" id="Phobius"/>
    </source>
</evidence>
<feature type="domain" description="MacB-like periplasmic core" evidence="8">
    <location>
        <begin position="27"/>
        <end position="248"/>
    </location>
</feature>
<feature type="domain" description="ABC3 transporter permease C-terminal" evidence="7">
    <location>
        <begin position="288"/>
        <end position="405"/>
    </location>
</feature>
<dbReference type="AlphaFoldDB" id="A0A6I6JWZ2"/>
<dbReference type="InterPro" id="IPR050250">
    <property type="entry name" value="Macrolide_Exporter_MacB"/>
</dbReference>
<dbReference type="InterPro" id="IPR025857">
    <property type="entry name" value="MacB_PCD"/>
</dbReference>
<feature type="transmembrane region" description="Helical" evidence="6">
    <location>
        <begin position="715"/>
        <end position="742"/>
    </location>
</feature>
<dbReference type="GO" id="GO:0022857">
    <property type="term" value="F:transmembrane transporter activity"/>
    <property type="evidence" value="ECO:0007669"/>
    <property type="project" value="TreeGrafter"/>
</dbReference>
<dbReference type="Pfam" id="PF02687">
    <property type="entry name" value="FtsX"/>
    <property type="match status" value="2"/>
</dbReference>
<proteinExistence type="predicted"/>
<dbReference type="EMBL" id="CP046401">
    <property type="protein sequence ID" value="QGY44667.1"/>
    <property type="molecule type" value="Genomic_DNA"/>
</dbReference>
<protein>
    <submittedName>
        <fullName evidence="9">FtsX-like permease family protein</fullName>
    </submittedName>
</protein>
<dbReference type="PANTHER" id="PTHR30572:SF18">
    <property type="entry name" value="ABC-TYPE MACROLIDE FAMILY EXPORT SYSTEM PERMEASE COMPONENT 2"/>
    <property type="match status" value="1"/>
</dbReference>
<feature type="domain" description="MacB-like periplasmic core" evidence="8">
    <location>
        <begin position="434"/>
        <end position="592"/>
    </location>
</feature>
<evidence type="ECO:0000313" key="10">
    <source>
        <dbReference type="Proteomes" id="UP000428260"/>
    </source>
</evidence>
<gene>
    <name evidence="9" type="ORF">GM418_13625</name>
</gene>
<sequence length="792" mass="88817">MIKHFFTNIFRNIRHNVVFTVINFTNLIIGFTVFVLFSVVIGFEINFDKFNTNYNQIYRVQTKQEDSYPINYCAYSPPAYRFHLMADLPEVEKVLLMREVSGGAKGSGQFFTLPDGGQLYEQNGYWSENSIFDIFTVQLIEGDKTSALTEPNTIALSETVANKLFSDGNAVGKQVIIGKRFPLTVSAVYIDFPKNSTLQPTYMVSMATYQGLSGETKFREDWTSISFDNYVLLKKGADPKLVDAKIKDAFKYVKNFEKSSPYLHPLSKLHLSPNSQPDMMIGLGILSLAAILVLILTCVNYVNLSLANSTQRSTEIGIKKVIGSSKKLIATQFLAETVIHSIFATIIALFIARASFPLLNHLLNKNIEYSLWDNTQLLFFIFLVSLLVGVLSGLYPSMVISAYSPVKVLKGKIFSNGEKSINIKKILVATQFSISLFMLIVSFILFNHVNFILKKDLGFDSKNILYTEINPRDNISFETVKTSILQHPEIADISFSSTIPFVGNIGGFVSWEGASIDEKEMVSRNYVNYDFIPTYNIKMAYGRNFSKEYPADDKACIINETAMKVFGWKDPIGKHITLSGRSYPVIGVVKDFHPYSVHNPIPTYVMFLNSNLISGSTLLSVRFNGDEQKAKTLVTGELENIFPNAPFEFKDFSVAFHLDEAIAFWQTMKRMFVFFSAITLLISTIGLFGLILFTIKRRTKEIGVRKVLGSSVGSVYWQLSTEVIGMLGFAILVGCPAAIYIYKTMPGAYKEPLSVTEFVIAIVLVAIIAFATISYHVLKLAVSNPVEALRYE</sequence>
<evidence type="ECO:0000256" key="5">
    <source>
        <dbReference type="ARBA" id="ARBA00023136"/>
    </source>
</evidence>
<dbReference type="KEGG" id="mcos:GM418_13625"/>
<keyword evidence="10" id="KW-1185">Reference proteome</keyword>
<keyword evidence="5 6" id="KW-0472">Membrane</keyword>
<keyword evidence="4 6" id="KW-1133">Transmembrane helix</keyword>
<feature type="transmembrane region" description="Helical" evidence="6">
    <location>
        <begin position="672"/>
        <end position="695"/>
    </location>
</feature>
<keyword evidence="2" id="KW-1003">Cell membrane</keyword>
<feature type="transmembrane region" description="Helical" evidence="6">
    <location>
        <begin position="426"/>
        <end position="446"/>
    </location>
</feature>
<comment type="subcellular location">
    <subcellularLocation>
        <location evidence="1">Cell membrane</location>
        <topology evidence="1">Multi-pass membrane protein</topology>
    </subcellularLocation>
</comment>
<evidence type="ECO:0000256" key="2">
    <source>
        <dbReference type="ARBA" id="ARBA00022475"/>
    </source>
</evidence>
<evidence type="ECO:0000256" key="3">
    <source>
        <dbReference type="ARBA" id="ARBA00022692"/>
    </source>
</evidence>
<dbReference type="GO" id="GO:0005886">
    <property type="term" value="C:plasma membrane"/>
    <property type="evidence" value="ECO:0007669"/>
    <property type="project" value="UniProtKB-SubCell"/>
</dbReference>
<evidence type="ECO:0000256" key="4">
    <source>
        <dbReference type="ARBA" id="ARBA00022989"/>
    </source>
</evidence>
<feature type="transmembrane region" description="Helical" evidence="6">
    <location>
        <begin position="376"/>
        <end position="406"/>
    </location>
</feature>
<reference evidence="9 10" key="1">
    <citation type="submission" date="2019-11" db="EMBL/GenBank/DDBJ databases">
        <authorList>
            <person name="Zheng R.K."/>
            <person name="Sun C.M."/>
        </authorList>
    </citation>
    <scope>NUCLEOTIDE SEQUENCE [LARGE SCALE GENOMIC DNA]</scope>
    <source>
        <strain evidence="9 10">WC007</strain>
    </source>
</reference>
<feature type="transmembrane region" description="Helical" evidence="6">
    <location>
        <begin position="279"/>
        <end position="302"/>
    </location>
</feature>